<proteinExistence type="predicted"/>
<dbReference type="HOGENOM" id="CLU_147392_1_0_5"/>
<dbReference type="InterPro" id="IPR027843">
    <property type="entry name" value="DUF4440"/>
</dbReference>
<organism evidence="2 3">
    <name type="scientific">Phenylobacterium zucineum (strain HLK1)</name>
    <dbReference type="NCBI Taxonomy" id="450851"/>
    <lineage>
        <taxon>Bacteria</taxon>
        <taxon>Pseudomonadati</taxon>
        <taxon>Pseudomonadota</taxon>
        <taxon>Alphaproteobacteria</taxon>
        <taxon>Caulobacterales</taxon>
        <taxon>Caulobacteraceae</taxon>
        <taxon>Phenylobacterium</taxon>
    </lineage>
</organism>
<dbReference type="RefSeq" id="WP_012520680.1">
    <property type="nucleotide sequence ID" value="NC_011144.1"/>
</dbReference>
<sequence>MNETDHLWDLERRFWLRGPEHFARALDPECVMVFPFGVLRGPAIAASLEGAPRWASVEMDERTLAQPTGELAVLAYRASGRRDGEAPYEAWCSSTYRRDGPGWRLVQHQQTPLQGTST</sequence>
<dbReference type="EMBL" id="CP000747">
    <property type="protein sequence ID" value="ACG76532.1"/>
    <property type="molecule type" value="Genomic_DNA"/>
</dbReference>
<evidence type="ECO:0000313" key="3">
    <source>
        <dbReference type="Proteomes" id="UP000001868"/>
    </source>
</evidence>
<protein>
    <recommendedName>
        <fullName evidence="1">DUF4440 domain-containing protein</fullName>
    </recommendedName>
</protein>
<dbReference type="KEGG" id="pzu:PHZ_c0118"/>
<reference evidence="2 3" key="1">
    <citation type="journal article" date="2008" name="BMC Genomics">
        <title>Complete genome of Phenylobacterium zucineum - a novel facultative intracellular bacterium isolated from human erythroleukemia cell line K562.</title>
        <authorList>
            <person name="Luo Y."/>
            <person name="Xu X."/>
            <person name="Ding Z."/>
            <person name="Liu Z."/>
            <person name="Zhang B."/>
            <person name="Yan Z."/>
            <person name="Sun J."/>
            <person name="Hu S."/>
            <person name="Hu X."/>
        </authorList>
    </citation>
    <scope>NUCLEOTIDE SEQUENCE [LARGE SCALE GENOMIC DNA]</scope>
    <source>
        <strain evidence="2 3">HLK1</strain>
    </source>
</reference>
<dbReference type="OrthoDB" id="667202at2"/>
<dbReference type="InterPro" id="IPR032710">
    <property type="entry name" value="NTF2-like_dom_sf"/>
</dbReference>
<evidence type="ECO:0000313" key="2">
    <source>
        <dbReference type="EMBL" id="ACG76532.1"/>
    </source>
</evidence>
<dbReference type="Gene3D" id="3.10.450.50">
    <property type="match status" value="1"/>
</dbReference>
<dbReference type="STRING" id="450851.PHZ_c0118"/>
<dbReference type="SUPFAM" id="SSF54427">
    <property type="entry name" value="NTF2-like"/>
    <property type="match status" value="1"/>
</dbReference>
<evidence type="ECO:0000259" key="1">
    <source>
        <dbReference type="Pfam" id="PF14534"/>
    </source>
</evidence>
<dbReference type="AlphaFoldDB" id="B4RCD3"/>
<feature type="domain" description="DUF4440" evidence="1">
    <location>
        <begin position="18"/>
        <end position="105"/>
    </location>
</feature>
<gene>
    <name evidence="2" type="ordered locus">PHZ_c0118</name>
</gene>
<accession>B4RCD3</accession>
<keyword evidence="3" id="KW-1185">Reference proteome</keyword>
<dbReference type="Proteomes" id="UP000001868">
    <property type="component" value="Chromosome"/>
</dbReference>
<dbReference type="eggNOG" id="ENOG5032YQ5">
    <property type="taxonomic scope" value="Bacteria"/>
</dbReference>
<name>B4RCD3_PHEZH</name>
<dbReference type="Pfam" id="PF14534">
    <property type="entry name" value="DUF4440"/>
    <property type="match status" value="1"/>
</dbReference>